<accession>A0A8T0QHA9</accession>
<dbReference type="InterPro" id="IPR008183">
    <property type="entry name" value="Aldose_1/G6P_1-epimerase"/>
</dbReference>
<dbReference type="InterPro" id="IPR014718">
    <property type="entry name" value="GH-type_carb-bd"/>
</dbReference>
<evidence type="ECO:0000313" key="3">
    <source>
        <dbReference type="Proteomes" id="UP000823388"/>
    </source>
</evidence>
<dbReference type="PANTHER" id="PTHR10091:SF13">
    <property type="entry name" value="ALDOSE 1-EPIMERASE"/>
    <property type="match status" value="1"/>
</dbReference>
<dbReference type="InterPro" id="IPR011013">
    <property type="entry name" value="Gal_mutarotase_sf_dom"/>
</dbReference>
<keyword evidence="1" id="KW-0732">Signal</keyword>
<dbReference type="GO" id="GO:0004034">
    <property type="term" value="F:aldose 1-epimerase activity"/>
    <property type="evidence" value="ECO:0007669"/>
    <property type="project" value="TreeGrafter"/>
</dbReference>
<dbReference type="GO" id="GO:0006006">
    <property type="term" value="P:glucose metabolic process"/>
    <property type="evidence" value="ECO:0007669"/>
    <property type="project" value="TreeGrafter"/>
</dbReference>
<comment type="caution">
    <text evidence="2">The sequence shown here is derived from an EMBL/GenBank/DDBJ whole genome shotgun (WGS) entry which is preliminary data.</text>
</comment>
<evidence type="ECO:0008006" key="4">
    <source>
        <dbReference type="Google" id="ProtNLM"/>
    </source>
</evidence>
<feature type="signal peptide" evidence="1">
    <location>
        <begin position="1"/>
        <end position="20"/>
    </location>
</feature>
<dbReference type="GO" id="GO:0030246">
    <property type="term" value="F:carbohydrate binding"/>
    <property type="evidence" value="ECO:0007669"/>
    <property type="project" value="InterPro"/>
</dbReference>
<sequence length="186" mass="20317">MARGELFLALLFVVVASALAANAAGARKTVDVYELKKGNFSVKVTNWGATIMSVILPDSRGNLADIVLGLDTVGEYIVMGGRVAGYDANYVVDGEPWCMMRPVAAVRDGASGRALELWGNQPCVQLYTANWLNRTRGEAGAVYGRHAGFCLETQGYPDALKHPEFPSQTLRRGQVYRHDMLFKLSF</sequence>
<organism evidence="2 3">
    <name type="scientific">Panicum virgatum</name>
    <name type="common">Blackwell switchgrass</name>
    <dbReference type="NCBI Taxonomy" id="38727"/>
    <lineage>
        <taxon>Eukaryota</taxon>
        <taxon>Viridiplantae</taxon>
        <taxon>Streptophyta</taxon>
        <taxon>Embryophyta</taxon>
        <taxon>Tracheophyta</taxon>
        <taxon>Spermatophyta</taxon>
        <taxon>Magnoliopsida</taxon>
        <taxon>Liliopsida</taxon>
        <taxon>Poales</taxon>
        <taxon>Poaceae</taxon>
        <taxon>PACMAD clade</taxon>
        <taxon>Panicoideae</taxon>
        <taxon>Panicodae</taxon>
        <taxon>Paniceae</taxon>
        <taxon>Panicinae</taxon>
        <taxon>Panicum</taxon>
        <taxon>Panicum sect. Hiantes</taxon>
    </lineage>
</organism>
<reference evidence="2" key="1">
    <citation type="submission" date="2020-05" db="EMBL/GenBank/DDBJ databases">
        <title>WGS assembly of Panicum virgatum.</title>
        <authorList>
            <person name="Lovell J.T."/>
            <person name="Jenkins J."/>
            <person name="Shu S."/>
            <person name="Juenger T.E."/>
            <person name="Schmutz J."/>
        </authorList>
    </citation>
    <scope>NUCLEOTIDE SEQUENCE</scope>
    <source>
        <strain evidence="2">AP13</strain>
    </source>
</reference>
<dbReference type="SUPFAM" id="SSF74650">
    <property type="entry name" value="Galactose mutarotase-like"/>
    <property type="match status" value="2"/>
</dbReference>
<dbReference type="Pfam" id="PF01263">
    <property type="entry name" value="Aldose_epim"/>
    <property type="match status" value="1"/>
</dbReference>
<keyword evidence="3" id="KW-1185">Reference proteome</keyword>
<dbReference type="Gene3D" id="2.70.98.10">
    <property type="match status" value="2"/>
</dbReference>
<feature type="chain" id="PRO_5035730427" description="Aldose 1-epimerase" evidence="1">
    <location>
        <begin position="21"/>
        <end position="186"/>
    </location>
</feature>
<dbReference type="AlphaFoldDB" id="A0A8T0QHA9"/>
<dbReference type="EMBL" id="CM029049">
    <property type="protein sequence ID" value="KAG2572558.1"/>
    <property type="molecule type" value="Genomic_DNA"/>
</dbReference>
<dbReference type="GO" id="GO:0033499">
    <property type="term" value="P:galactose catabolic process via UDP-galactose, Leloir pathway"/>
    <property type="evidence" value="ECO:0007669"/>
    <property type="project" value="TreeGrafter"/>
</dbReference>
<evidence type="ECO:0000256" key="1">
    <source>
        <dbReference type="SAM" id="SignalP"/>
    </source>
</evidence>
<proteinExistence type="predicted"/>
<gene>
    <name evidence="2" type="ORF">PVAP13_7KG369955</name>
</gene>
<dbReference type="PANTHER" id="PTHR10091">
    <property type="entry name" value="ALDOSE-1-EPIMERASE"/>
    <property type="match status" value="1"/>
</dbReference>
<dbReference type="Proteomes" id="UP000823388">
    <property type="component" value="Chromosome 7K"/>
</dbReference>
<name>A0A8T0QHA9_PANVG</name>
<evidence type="ECO:0000313" key="2">
    <source>
        <dbReference type="EMBL" id="KAG2572558.1"/>
    </source>
</evidence>
<protein>
    <recommendedName>
        <fullName evidence="4">Aldose 1-epimerase</fullName>
    </recommendedName>
</protein>